<dbReference type="PROSITE" id="PS50053">
    <property type="entry name" value="UBIQUITIN_2"/>
    <property type="match status" value="3"/>
</dbReference>
<evidence type="ECO:0000259" key="1">
    <source>
        <dbReference type="PROSITE" id="PS50053"/>
    </source>
</evidence>
<dbReference type="SUPFAM" id="SSF54236">
    <property type="entry name" value="Ubiquitin-like"/>
    <property type="match status" value="4"/>
</dbReference>
<organism evidence="2 3">
    <name type="scientific">Tritrichomonas musculus</name>
    <dbReference type="NCBI Taxonomy" id="1915356"/>
    <lineage>
        <taxon>Eukaryota</taxon>
        <taxon>Metamonada</taxon>
        <taxon>Parabasalia</taxon>
        <taxon>Tritrichomonadida</taxon>
        <taxon>Tritrichomonadidae</taxon>
        <taxon>Tritrichomonas</taxon>
    </lineage>
</organism>
<evidence type="ECO:0000313" key="3">
    <source>
        <dbReference type="Proteomes" id="UP001470230"/>
    </source>
</evidence>
<dbReference type="Proteomes" id="UP001470230">
    <property type="component" value="Unassembled WGS sequence"/>
</dbReference>
<accession>A0ABR2L906</accession>
<dbReference type="EMBL" id="JAPFFF010000001">
    <property type="protein sequence ID" value="KAK8899794.1"/>
    <property type="molecule type" value="Genomic_DNA"/>
</dbReference>
<feature type="domain" description="Ubiquitin-like" evidence="1">
    <location>
        <begin position="383"/>
        <end position="438"/>
    </location>
</feature>
<dbReference type="Pfam" id="PF00240">
    <property type="entry name" value="ubiquitin"/>
    <property type="match status" value="2"/>
</dbReference>
<dbReference type="Gene3D" id="3.10.20.90">
    <property type="entry name" value="Phosphatidylinositol 3-kinase Catalytic Subunit, Chain A, domain 1"/>
    <property type="match status" value="2"/>
</dbReference>
<dbReference type="SMART" id="SM00213">
    <property type="entry name" value="UBQ"/>
    <property type="match status" value="3"/>
</dbReference>
<proteinExistence type="predicted"/>
<name>A0ABR2L906_9EUKA</name>
<dbReference type="CDD" id="cd17039">
    <property type="entry name" value="Ubl_ubiquitin_like"/>
    <property type="match status" value="4"/>
</dbReference>
<evidence type="ECO:0000313" key="2">
    <source>
        <dbReference type="EMBL" id="KAK8899794.1"/>
    </source>
</evidence>
<protein>
    <recommendedName>
        <fullName evidence="1">Ubiquitin-like domain-containing protein</fullName>
    </recommendedName>
</protein>
<feature type="domain" description="Ubiquitin-like" evidence="1">
    <location>
        <begin position="455"/>
        <end position="526"/>
    </location>
</feature>
<dbReference type="InterPro" id="IPR000626">
    <property type="entry name" value="Ubiquitin-like_dom"/>
</dbReference>
<dbReference type="PANTHER" id="PTHR10621:SF35">
    <property type="entry name" value="UBIQUITIN RECEPTOR RAD23C"/>
    <property type="match status" value="1"/>
</dbReference>
<feature type="domain" description="Ubiquitin-like" evidence="1">
    <location>
        <begin position="292"/>
        <end position="374"/>
    </location>
</feature>
<reference evidence="2 3" key="1">
    <citation type="submission" date="2024-04" db="EMBL/GenBank/DDBJ databases">
        <title>Tritrichomonas musculus Genome.</title>
        <authorList>
            <person name="Alves-Ferreira E."/>
            <person name="Grigg M."/>
            <person name="Lorenzi H."/>
            <person name="Galac M."/>
        </authorList>
    </citation>
    <scope>NUCLEOTIDE SEQUENCE [LARGE SCALE GENOMIC DNA]</scope>
    <source>
        <strain evidence="2 3">EAF2021</strain>
    </source>
</reference>
<gene>
    <name evidence="2" type="ORF">M9Y10_002116</name>
</gene>
<keyword evidence="3" id="KW-1185">Reference proteome</keyword>
<comment type="caution">
    <text evidence="2">The sequence shown here is derived from an EMBL/GenBank/DDBJ whole genome shotgun (WGS) entry which is preliminary data.</text>
</comment>
<sequence>MILDSIDLNQFPEVIIESIDISESHELKDKNKNQKEKLFPDLFDAALNTVNIVNLNQIGCARFTLCHSFTRSIPVTFLTLDSTNRNALMNSTTTMDEIYNLMYFDRSQFCLYSIRKILYNNEKLSDIGIYRQCFLRATSNIKQDSNVLKEFTVCHANDNPFFIPAHDNLYVSELKKYISINNLTVTPDVIALFYSNILLNDRKKISYYRIPNKSVLIYSILSAGTLKLDLVNSLHVHTVYTFQIKFPQIKKFQDMIESSSSVPVKEMFLFYNNILIKDTNISFSDLTKKIQIEIELRTKKDPFFLIQPSKNSDTFYKIDVNRGDTVLNIKKEISDLFNVLIGDQLLIYKKIVLNDSLLIEECGVEYGSVLELNLIPTPPTFPISIFYKSQELKFEVHKDLYVRDLKQLISGKTKDDLNEIELAIQPKRLDDNTSLADLPNNGELKLFVCPIYRAFNVNVVTFNNDNFVFVVFPEMTINIFKQMLDIVLGQLHQQFTVFFNGKQISDEKTFQNIGVAENSTIYVLQQ</sequence>
<dbReference type="PANTHER" id="PTHR10621">
    <property type="entry name" value="UV EXCISION REPAIR PROTEIN RAD23"/>
    <property type="match status" value="1"/>
</dbReference>
<dbReference type="InterPro" id="IPR029071">
    <property type="entry name" value="Ubiquitin-like_domsf"/>
</dbReference>